<dbReference type="SUPFAM" id="SSF63380">
    <property type="entry name" value="Riboflavin synthase domain-like"/>
    <property type="match status" value="1"/>
</dbReference>
<dbReference type="KEGG" id="phm:PSMK_28310"/>
<keyword evidence="4" id="KW-0479">Metal-binding</keyword>
<reference evidence="10 11" key="1">
    <citation type="submission" date="2012-02" db="EMBL/GenBank/DDBJ databases">
        <title>Complete genome sequence of Phycisphaera mikurensis NBRC 102666.</title>
        <authorList>
            <person name="Ankai A."/>
            <person name="Hosoyama A."/>
            <person name="Terui Y."/>
            <person name="Sekine M."/>
            <person name="Fukai R."/>
            <person name="Kato Y."/>
            <person name="Nakamura S."/>
            <person name="Yamada-Narita S."/>
            <person name="Kawakoshi A."/>
            <person name="Fukunaga Y."/>
            <person name="Yamazaki S."/>
            <person name="Fujita N."/>
        </authorList>
    </citation>
    <scope>NUCLEOTIDE SEQUENCE [LARGE SCALE GENOMIC DNA]</scope>
    <source>
        <strain evidence="11">NBRC 102666 / KCTC 22515 / FYK2301M01</strain>
    </source>
</reference>
<dbReference type="Gene3D" id="3.40.50.80">
    <property type="entry name" value="Nucleotide-binding domain of ferredoxin-NADP reductase (FNR) module"/>
    <property type="match status" value="1"/>
</dbReference>
<evidence type="ECO:0000256" key="2">
    <source>
        <dbReference type="ARBA" id="ARBA00022630"/>
    </source>
</evidence>
<evidence type="ECO:0000256" key="7">
    <source>
        <dbReference type="ARBA" id="ARBA00023004"/>
    </source>
</evidence>
<dbReference type="PANTHER" id="PTHR47354:SF6">
    <property type="entry name" value="NADH OXIDOREDUCTASE HCR"/>
    <property type="match status" value="1"/>
</dbReference>
<evidence type="ECO:0000256" key="8">
    <source>
        <dbReference type="ARBA" id="ARBA00023014"/>
    </source>
</evidence>
<keyword evidence="3" id="KW-0001">2Fe-2S</keyword>
<evidence type="ECO:0000256" key="3">
    <source>
        <dbReference type="ARBA" id="ARBA00022714"/>
    </source>
</evidence>
<evidence type="ECO:0000313" key="11">
    <source>
        <dbReference type="Proteomes" id="UP000007881"/>
    </source>
</evidence>
<dbReference type="SUPFAM" id="SSF52343">
    <property type="entry name" value="Ferredoxin reductase-like, C-terminal NADP-linked domain"/>
    <property type="match status" value="1"/>
</dbReference>
<dbReference type="PROSITE" id="PS51384">
    <property type="entry name" value="FAD_FR"/>
    <property type="match status" value="1"/>
</dbReference>
<evidence type="ECO:0000256" key="4">
    <source>
        <dbReference type="ARBA" id="ARBA00022723"/>
    </source>
</evidence>
<keyword evidence="11" id="KW-1185">Reference proteome</keyword>
<dbReference type="PANTHER" id="PTHR47354">
    <property type="entry name" value="NADH OXIDOREDUCTASE HCR"/>
    <property type="match status" value="1"/>
</dbReference>
<proteinExistence type="predicted"/>
<keyword evidence="2" id="KW-0285">Flavoprotein</keyword>
<dbReference type="InterPro" id="IPR001433">
    <property type="entry name" value="OxRdtase_FAD/NAD-bd"/>
</dbReference>
<keyword evidence="5" id="KW-0274">FAD</keyword>
<dbReference type="Proteomes" id="UP000007881">
    <property type="component" value="Chromosome"/>
</dbReference>
<dbReference type="InterPro" id="IPR039261">
    <property type="entry name" value="FNR_nucleotide-bd"/>
</dbReference>
<keyword evidence="7" id="KW-0408">Iron</keyword>
<dbReference type="eggNOG" id="COG1018">
    <property type="taxonomic scope" value="Bacteria"/>
</dbReference>
<dbReference type="PATRIC" id="fig|1142394.8.peg.2927"/>
<keyword evidence="8" id="KW-0411">Iron-sulfur</keyword>
<dbReference type="GO" id="GO:0046872">
    <property type="term" value="F:metal ion binding"/>
    <property type="evidence" value="ECO:0007669"/>
    <property type="project" value="UniProtKB-KW"/>
</dbReference>
<dbReference type="AlphaFoldDB" id="I0IIA2"/>
<evidence type="ECO:0000259" key="9">
    <source>
        <dbReference type="PROSITE" id="PS51384"/>
    </source>
</evidence>
<gene>
    <name evidence="10" type="ordered locus">PSMK_28310</name>
</gene>
<feature type="domain" description="FAD-binding FR-type" evidence="9">
    <location>
        <begin position="13"/>
        <end position="114"/>
    </location>
</feature>
<evidence type="ECO:0000256" key="6">
    <source>
        <dbReference type="ARBA" id="ARBA00023002"/>
    </source>
</evidence>
<dbReference type="RefSeq" id="WP_014438200.1">
    <property type="nucleotide sequence ID" value="NC_017080.1"/>
</dbReference>
<dbReference type="EMBL" id="AP012338">
    <property type="protein sequence ID" value="BAM04990.1"/>
    <property type="molecule type" value="Genomic_DNA"/>
</dbReference>
<dbReference type="InterPro" id="IPR017927">
    <property type="entry name" value="FAD-bd_FR_type"/>
</dbReference>
<dbReference type="Pfam" id="PF00175">
    <property type="entry name" value="NAD_binding_1"/>
    <property type="match status" value="1"/>
</dbReference>
<name>I0IIA2_PHYMF</name>
<protein>
    <submittedName>
        <fullName evidence="10">Putative oxidoreductase</fullName>
    </submittedName>
</protein>
<dbReference type="PRINTS" id="PR00410">
    <property type="entry name" value="PHEHYDRXLASE"/>
</dbReference>
<dbReference type="Gene3D" id="2.40.30.10">
    <property type="entry name" value="Translation factors"/>
    <property type="match status" value="1"/>
</dbReference>
<comment type="cofactor">
    <cofactor evidence="1">
        <name>FAD</name>
        <dbReference type="ChEBI" id="CHEBI:57692"/>
    </cofactor>
</comment>
<evidence type="ECO:0000313" key="10">
    <source>
        <dbReference type="EMBL" id="BAM04990.1"/>
    </source>
</evidence>
<accession>I0IIA2</accession>
<dbReference type="HOGENOM" id="CLU_003827_7_3_0"/>
<dbReference type="InterPro" id="IPR050415">
    <property type="entry name" value="MRET"/>
</dbReference>
<keyword evidence="6" id="KW-0560">Oxidoreductase</keyword>
<dbReference type="GO" id="GO:0051537">
    <property type="term" value="F:2 iron, 2 sulfur cluster binding"/>
    <property type="evidence" value="ECO:0007669"/>
    <property type="project" value="UniProtKB-KW"/>
</dbReference>
<dbReference type="GO" id="GO:0016491">
    <property type="term" value="F:oxidoreductase activity"/>
    <property type="evidence" value="ECO:0007669"/>
    <property type="project" value="UniProtKB-KW"/>
</dbReference>
<dbReference type="STRING" id="1142394.PSMK_28310"/>
<organism evidence="10 11">
    <name type="scientific">Phycisphaera mikurensis (strain NBRC 102666 / KCTC 22515 / FYK2301M01)</name>
    <dbReference type="NCBI Taxonomy" id="1142394"/>
    <lineage>
        <taxon>Bacteria</taxon>
        <taxon>Pseudomonadati</taxon>
        <taxon>Planctomycetota</taxon>
        <taxon>Phycisphaerae</taxon>
        <taxon>Phycisphaerales</taxon>
        <taxon>Phycisphaeraceae</taxon>
        <taxon>Phycisphaera</taxon>
    </lineage>
</organism>
<sequence>MTDSPDAVSRAEDGRYRVRILGKQPLNHNVTAWTVARPDGYAFRPGEACRLAVDADGWRDEDRPFTMSSLPDAATLEWVVKHYPEHEGMTQRMSGCGVGDTLLMGEPGGYFYDRGPGVFVAGGAGVTPFLAILRDLQRSGGTAGYRLLFSNSTAADVFLKDELDGLLGRDAIYQVTGEETGFADRRRIDAGYLGEKIGSFDQYFYLCGPPGFSEDLRPVLLGLGAPEEKIIDKTLKGK</sequence>
<dbReference type="InterPro" id="IPR017938">
    <property type="entry name" value="Riboflavin_synthase-like_b-brl"/>
</dbReference>
<dbReference type="OrthoDB" id="9801223at2"/>
<evidence type="ECO:0000256" key="5">
    <source>
        <dbReference type="ARBA" id="ARBA00022827"/>
    </source>
</evidence>
<evidence type="ECO:0000256" key="1">
    <source>
        <dbReference type="ARBA" id="ARBA00001974"/>
    </source>
</evidence>